<comment type="caution">
    <text evidence="2">The sequence shown here is derived from an EMBL/GenBank/DDBJ whole genome shotgun (WGS) entry which is preliminary data.</text>
</comment>
<gene>
    <name evidence="2" type="ORF">D9757_010942</name>
</gene>
<feature type="compositionally biased region" description="Low complexity" evidence="1">
    <location>
        <begin position="131"/>
        <end position="140"/>
    </location>
</feature>
<accession>A0A8H5LQW8</accession>
<dbReference type="Proteomes" id="UP000518752">
    <property type="component" value="Unassembled WGS sequence"/>
</dbReference>
<dbReference type="EMBL" id="JAACJN010000156">
    <property type="protein sequence ID" value="KAF5366144.1"/>
    <property type="molecule type" value="Genomic_DNA"/>
</dbReference>
<evidence type="ECO:0000313" key="2">
    <source>
        <dbReference type="EMBL" id="KAF5366144.1"/>
    </source>
</evidence>
<feature type="compositionally biased region" description="Basic and acidic residues" evidence="1">
    <location>
        <begin position="324"/>
        <end position="334"/>
    </location>
</feature>
<feature type="compositionally biased region" description="Polar residues" evidence="1">
    <location>
        <begin position="309"/>
        <end position="323"/>
    </location>
</feature>
<organism evidence="2 3">
    <name type="scientific">Collybiopsis confluens</name>
    <dbReference type="NCBI Taxonomy" id="2823264"/>
    <lineage>
        <taxon>Eukaryota</taxon>
        <taxon>Fungi</taxon>
        <taxon>Dikarya</taxon>
        <taxon>Basidiomycota</taxon>
        <taxon>Agaricomycotina</taxon>
        <taxon>Agaricomycetes</taxon>
        <taxon>Agaricomycetidae</taxon>
        <taxon>Agaricales</taxon>
        <taxon>Marasmiineae</taxon>
        <taxon>Omphalotaceae</taxon>
        <taxon>Collybiopsis</taxon>
    </lineage>
</organism>
<feature type="region of interest" description="Disordered" evidence="1">
    <location>
        <begin position="426"/>
        <end position="457"/>
    </location>
</feature>
<dbReference type="AlphaFoldDB" id="A0A8H5LQW8"/>
<feature type="region of interest" description="Disordered" evidence="1">
    <location>
        <begin position="117"/>
        <end position="156"/>
    </location>
</feature>
<proteinExistence type="predicted"/>
<dbReference type="OrthoDB" id="3071655at2759"/>
<sequence length="457" mass="48680">MYSLESVEFDSIPRCIAMHLPWARLARLVYDSAGDPLPKSPIVEHKSLKSLVLKCIPFAVVLDMLYLPNLQELTIDHTAQASYTNLLEFLRRSNQEGNLTKLTLFLEELEGALTRSMSSSSLPSSLPPSPSAESGPSKSPFVPGPNASNSEGTSSLTEDHVLSAASSLTTLVIEDWTPTRNPSPLDTLFIIASRSDDGNEGIGLLKSVAAMTPGFGITPSLGLGRSNSLTGSASGAGTLPPHLQQPGLPLHLANNPHIAAASAHLAALGLQRAHTPYVILLLVVSQAIELASQAPPKSRLCSFAETGMSQSAKPLSPDSTSNSKSEESLNEAERAETAVDAAYGVLGIPTDHSDVLLPNLKSPIISNLSRDVVDLHLLAGMLELRWRGKMTDLARSKALSGVSPSVITSLSLHTDLRLIKNKGSVGRVKASRKEAEEKGRFREDAKGGKEKGERSKM</sequence>
<feature type="compositionally biased region" description="Basic and acidic residues" evidence="1">
    <location>
        <begin position="431"/>
        <end position="457"/>
    </location>
</feature>
<protein>
    <submittedName>
        <fullName evidence="2">Uncharacterized protein</fullName>
    </submittedName>
</protein>
<evidence type="ECO:0000313" key="3">
    <source>
        <dbReference type="Proteomes" id="UP000518752"/>
    </source>
</evidence>
<feature type="region of interest" description="Disordered" evidence="1">
    <location>
        <begin position="309"/>
        <end position="334"/>
    </location>
</feature>
<feature type="compositionally biased region" description="Polar residues" evidence="1">
    <location>
        <begin position="146"/>
        <end position="156"/>
    </location>
</feature>
<name>A0A8H5LQW8_9AGAR</name>
<evidence type="ECO:0000256" key="1">
    <source>
        <dbReference type="SAM" id="MobiDB-lite"/>
    </source>
</evidence>
<feature type="region of interest" description="Disordered" evidence="1">
    <location>
        <begin position="228"/>
        <end position="247"/>
    </location>
</feature>
<keyword evidence="3" id="KW-1185">Reference proteome</keyword>
<reference evidence="2 3" key="1">
    <citation type="journal article" date="2020" name="ISME J.">
        <title>Uncovering the hidden diversity of litter-decomposition mechanisms in mushroom-forming fungi.</title>
        <authorList>
            <person name="Floudas D."/>
            <person name="Bentzer J."/>
            <person name="Ahren D."/>
            <person name="Johansson T."/>
            <person name="Persson P."/>
            <person name="Tunlid A."/>
        </authorList>
    </citation>
    <scope>NUCLEOTIDE SEQUENCE [LARGE SCALE GENOMIC DNA]</scope>
    <source>
        <strain evidence="2 3">CBS 406.79</strain>
    </source>
</reference>